<keyword evidence="1" id="KW-0472">Membrane</keyword>
<feature type="transmembrane region" description="Helical" evidence="1">
    <location>
        <begin position="36"/>
        <end position="56"/>
    </location>
</feature>
<evidence type="ECO:0000313" key="3">
    <source>
        <dbReference type="Proteomes" id="UP001595900"/>
    </source>
</evidence>
<gene>
    <name evidence="2" type="ORF">ACFOYW_07470</name>
</gene>
<evidence type="ECO:0008006" key="4">
    <source>
        <dbReference type="Google" id="ProtNLM"/>
    </source>
</evidence>
<dbReference type="RefSeq" id="WP_390228220.1">
    <property type="nucleotide sequence ID" value="NZ_JBHSCN010000005.1"/>
</dbReference>
<keyword evidence="1" id="KW-0812">Transmembrane</keyword>
<name>A0ABV8Q770_9MICO</name>
<evidence type="ECO:0000313" key="2">
    <source>
        <dbReference type="EMBL" id="MFC4243209.1"/>
    </source>
</evidence>
<keyword evidence="3" id="KW-1185">Reference proteome</keyword>
<sequence>MIKRVAFALAGLVLLAVVFGGGISLVVIVAQTAWGWLFLVVPALVIAAVILTRVGVRLLTRGLDG</sequence>
<proteinExistence type="predicted"/>
<comment type="caution">
    <text evidence="2">The sequence shown here is derived from an EMBL/GenBank/DDBJ whole genome shotgun (WGS) entry which is preliminary data.</text>
</comment>
<dbReference type="EMBL" id="JBHSCN010000005">
    <property type="protein sequence ID" value="MFC4243209.1"/>
    <property type="molecule type" value="Genomic_DNA"/>
</dbReference>
<organism evidence="2 3">
    <name type="scientific">Gryllotalpicola reticulitermitis</name>
    <dbReference type="NCBI Taxonomy" id="1184153"/>
    <lineage>
        <taxon>Bacteria</taxon>
        <taxon>Bacillati</taxon>
        <taxon>Actinomycetota</taxon>
        <taxon>Actinomycetes</taxon>
        <taxon>Micrococcales</taxon>
        <taxon>Microbacteriaceae</taxon>
        <taxon>Gryllotalpicola</taxon>
    </lineage>
</organism>
<evidence type="ECO:0000256" key="1">
    <source>
        <dbReference type="SAM" id="Phobius"/>
    </source>
</evidence>
<protein>
    <recommendedName>
        <fullName evidence="4">Major facilitator superfamily (MFS) profile domain-containing protein</fullName>
    </recommendedName>
</protein>
<accession>A0ABV8Q770</accession>
<reference evidence="3" key="1">
    <citation type="journal article" date="2019" name="Int. J. Syst. Evol. Microbiol.">
        <title>The Global Catalogue of Microorganisms (GCM) 10K type strain sequencing project: providing services to taxonomists for standard genome sequencing and annotation.</title>
        <authorList>
            <consortium name="The Broad Institute Genomics Platform"/>
            <consortium name="The Broad Institute Genome Sequencing Center for Infectious Disease"/>
            <person name="Wu L."/>
            <person name="Ma J."/>
        </authorList>
    </citation>
    <scope>NUCLEOTIDE SEQUENCE [LARGE SCALE GENOMIC DNA]</scope>
    <source>
        <strain evidence="3">CGMCC 1.10363</strain>
    </source>
</reference>
<keyword evidence="1" id="KW-1133">Transmembrane helix</keyword>
<dbReference type="Proteomes" id="UP001595900">
    <property type="component" value="Unassembled WGS sequence"/>
</dbReference>